<dbReference type="InterPro" id="IPR048368">
    <property type="entry name" value="COG6_N"/>
</dbReference>
<evidence type="ECO:0000256" key="2">
    <source>
        <dbReference type="ARBA" id="ARBA00011023"/>
    </source>
</evidence>
<dbReference type="InterPro" id="IPR048369">
    <property type="entry name" value="COG6_C"/>
</dbReference>
<dbReference type="Proteomes" id="UP000796880">
    <property type="component" value="Unassembled WGS sequence"/>
</dbReference>
<dbReference type="AlphaFoldDB" id="A0A8K0HMC9"/>
<dbReference type="Pfam" id="PF20653">
    <property type="entry name" value="COG6_C"/>
    <property type="match status" value="1"/>
</dbReference>
<keyword evidence="4 9" id="KW-0813">Transport</keyword>
<feature type="domain" description="Conserved oligomeric complex COG6 N-terminal" evidence="10">
    <location>
        <begin position="37"/>
        <end position="148"/>
    </location>
</feature>
<dbReference type="PANTHER" id="PTHR21506">
    <property type="entry name" value="COMPONENT OF OLIGOMERIC GOLGI COMPLEX 6"/>
    <property type="match status" value="1"/>
</dbReference>
<gene>
    <name evidence="12" type="ORF">FNV43_RR04646</name>
</gene>
<dbReference type="EMBL" id="VOIH02000002">
    <property type="protein sequence ID" value="KAF3454199.1"/>
    <property type="molecule type" value="Genomic_DNA"/>
</dbReference>
<comment type="caution">
    <text evidence="12">The sequence shown here is derived from an EMBL/GenBank/DDBJ whole genome shotgun (WGS) entry which is preliminary data.</text>
</comment>
<evidence type="ECO:0000256" key="4">
    <source>
        <dbReference type="ARBA" id="ARBA00022448"/>
    </source>
</evidence>
<reference evidence="12" key="1">
    <citation type="submission" date="2020-03" db="EMBL/GenBank/DDBJ databases">
        <title>A high-quality chromosome-level genome assembly of a woody plant with both climbing and erect habits, Rhamnella rubrinervis.</title>
        <authorList>
            <person name="Lu Z."/>
            <person name="Yang Y."/>
            <person name="Zhu X."/>
            <person name="Sun Y."/>
        </authorList>
    </citation>
    <scope>NUCLEOTIDE SEQUENCE</scope>
    <source>
        <strain evidence="12">BYM</strain>
        <tissue evidence="12">Leaf</tissue>
    </source>
</reference>
<protein>
    <recommendedName>
        <fullName evidence="3 9">Conserved oligomeric Golgi complex subunit 6</fullName>
        <shortName evidence="9">COG complex subunit 6</shortName>
    </recommendedName>
    <alternativeName>
        <fullName evidence="8 9">Component of oligomeric Golgi complex 6</fullName>
    </alternativeName>
</protein>
<evidence type="ECO:0000256" key="3">
    <source>
        <dbReference type="ARBA" id="ARBA00020973"/>
    </source>
</evidence>
<keyword evidence="5 9" id="KW-0653">Protein transport</keyword>
<dbReference type="GO" id="GO:0015031">
    <property type="term" value="P:protein transport"/>
    <property type="evidence" value="ECO:0007669"/>
    <property type="project" value="UniProtKB-KW"/>
</dbReference>
<comment type="subcellular location">
    <subcellularLocation>
        <location evidence="1 9">Golgi apparatus membrane</location>
        <topology evidence="1 9">Peripheral membrane protein</topology>
    </subcellularLocation>
</comment>
<dbReference type="SMART" id="SM01087">
    <property type="entry name" value="COG6"/>
    <property type="match status" value="1"/>
</dbReference>
<evidence type="ECO:0000259" key="10">
    <source>
        <dbReference type="Pfam" id="PF06419"/>
    </source>
</evidence>
<dbReference type="GO" id="GO:0006891">
    <property type="term" value="P:intra-Golgi vesicle-mediated transport"/>
    <property type="evidence" value="ECO:0007669"/>
    <property type="project" value="UniProtKB-UniRule"/>
</dbReference>
<evidence type="ECO:0000313" key="12">
    <source>
        <dbReference type="EMBL" id="KAF3454199.1"/>
    </source>
</evidence>
<dbReference type="GO" id="GO:0000139">
    <property type="term" value="C:Golgi membrane"/>
    <property type="evidence" value="ECO:0007669"/>
    <property type="project" value="UniProtKB-SubCell"/>
</dbReference>
<dbReference type="GO" id="GO:0017119">
    <property type="term" value="C:Golgi transport complex"/>
    <property type="evidence" value="ECO:0007669"/>
    <property type="project" value="UniProtKB-UniRule"/>
</dbReference>
<evidence type="ECO:0000256" key="9">
    <source>
        <dbReference type="RuleBase" id="RU365075"/>
    </source>
</evidence>
<comment type="similarity">
    <text evidence="2 9">Belongs to the COG6 family.</text>
</comment>
<evidence type="ECO:0000256" key="5">
    <source>
        <dbReference type="ARBA" id="ARBA00022927"/>
    </source>
</evidence>
<comment type="subunit">
    <text evidence="9">Component of the conserved oligomeric Golgi complex.</text>
</comment>
<evidence type="ECO:0000256" key="6">
    <source>
        <dbReference type="ARBA" id="ARBA00023034"/>
    </source>
</evidence>
<dbReference type="InterPro" id="IPR010490">
    <property type="entry name" value="COG6"/>
</dbReference>
<accession>A0A8K0HMC9</accession>
<sequence>MGTTTASLAPGLSRKLKKVLESTRTDSPDLVASLNTLSTFYGDNTPQSRHNLRSTIEKRSLSINLDFLQASHAAQEALDRVELEVHTLADCCDRIGKALSSCSATTGDIINTTERLKQELEITTQRQDIVSCFLRDYQLSVDEINALRDEDLNENFFKALSHVQEIHANCKLLLRTHHQRAGLELMDMMAVYQEGAYERLCRWVQAECRKLGDTDNPEVSELLKTAVRCLKERPVLFKYCAEEVANLRHNALFRRFISALTRGGPGGMPRPIEVHAHDPLRYVGDMLGWLHQALASEREFVLVLLDPDAVIDTRPTEEQFSKSLESDSARTASDLTFVLDRIFEGVCRPFKVRVEQVLQSQPSLIISYKLSNTLEFYSYTISDLLGRETYLSNTLWTLKDAAQKTFFDILKSRGEKLLRYPPLVAVDLSPPLAVREGVSVLLEIIGTHNSVMVPASGKRPDFDPVLSALLNPIIQMCELAAEAHRSKGVVQSSGRRIHSDSGQMSKSSVDALLSNNLSAQFSENVETPSKIFLINCLCAIQQPLFGHEVATEYVKNLGLMIDSHIRLLVEEEVDGILRRCGLLQKMHHFRNSRSKNAGITIVGAPLVEIEDTSPASLSDCLKALFGLILGSDSSLPEFEQIQVPKLRSEASIQVARSLAEVYELIYEAIMDPKNGYPDPKSLVRHPPDQIRTILGI</sequence>
<comment type="function">
    <text evidence="9">Required for normal Golgi function.</text>
</comment>
<keyword evidence="7 9" id="KW-0472">Membrane</keyword>
<keyword evidence="6 9" id="KW-0333">Golgi apparatus</keyword>
<evidence type="ECO:0000259" key="11">
    <source>
        <dbReference type="Pfam" id="PF20653"/>
    </source>
</evidence>
<name>A0A8K0HMC9_9ROSA</name>
<evidence type="ECO:0000256" key="8">
    <source>
        <dbReference type="ARBA" id="ARBA00031348"/>
    </source>
</evidence>
<evidence type="ECO:0000313" key="13">
    <source>
        <dbReference type="Proteomes" id="UP000796880"/>
    </source>
</evidence>
<dbReference type="Pfam" id="PF06419">
    <property type="entry name" value="COG6_N"/>
    <property type="match status" value="1"/>
</dbReference>
<dbReference type="PANTHER" id="PTHR21506:SF0">
    <property type="entry name" value="CONSERVED OLIGOMERIC GOLGI COMPLEX SUBUNIT 6"/>
    <property type="match status" value="1"/>
</dbReference>
<organism evidence="12 13">
    <name type="scientific">Rhamnella rubrinervis</name>
    <dbReference type="NCBI Taxonomy" id="2594499"/>
    <lineage>
        <taxon>Eukaryota</taxon>
        <taxon>Viridiplantae</taxon>
        <taxon>Streptophyta</taxon>
        <taxon>Embryophyta</taxon>
        <taxon>Tracheophyta</taxon>
        <taxon>Spermatophyta</taxon>
        <taxon>Magnoliopsida</taxon>
        <taxon>eudicotyledons</taxon>
        <taxon>Gunneridae</taxon>
        <taxon>Pentapetalae</taxon>
        <taxon>rosids</taxon>
        <taxon>fabids</taxon>
        <taxon>Rosales</taxon>
        <taxon>Rhamnaceae</taxon>
        <taxon>rhamnoid group</taxon>
        <taxon>Rhamneae</taxon>
        <taxon>Rhamnella</taxon>
    </lineage>
</organism>
<keyword evidence="13" id="KW-1185">Reference proteome</keyword>
<evidence type="ECO:0000256" key="1">
    <source>
        <dbReference type="ARBA" id="ARBA00004395"/>
    </source>
</evidence>
<proteinExistence type="inferred from homology"/>
<evidence type="ECO:0000256" key="7">
    <source>
        <dbReference type="ARBA" id="ARBA00023136"/>
    </source>
</evidence>
<feature type="domain" description="Conserved Oligomeric Golgi complex subunit 6 C-terminal" evidence="11">
    <location>
        <begin position="179"/>
        <end position="694"/>
    </location>
</feature>
<dbReference type="OrthoDB" id="272987at2759"/>